<evidence type="ECO:0000313" key="3">
    <source>
        <dbReference type="Proteomes" id="UP001231189"/>
    </source>
</evidence>
<comment type="caution">
    <text evidence="2">The sequence shown here is derived from an EMBL/GenBank/DDBJ whole genome shotgun (WGS) entry which is preliminary data.</text>
</comment>
<feature type="compositionally biased region" description="Low complexity" evidence="1">
    <location>
        <begin position="69"/>
        <end position="84"/>
    </location>
</feature>
<protein>
    <submittedName>
        <fullName evidence="2">Uncharacterized protein</fullName>
    </submittedName>
</protein>
<sequence length="169" mass="17880">MGQVLRGRGWRTVSSRVRLLACSPPCAQLSVGGTCLIKCGLGGDCSCPIHFPTSTLHPTRPTPPPWPPRELSLPAPTTTRPAAAGGSPVLRFADHRGGLYIGDAGRVGATLAQPAPLVPKPEEGDDPDMRAALALSIAEEEANWPQLTVVIRTSVMEEEARQAVEDTED</sequence>
<organism evidence="2 3">
    <name type="scientific">Lolium multiflorum</name>
    <name type="common">Italian ryegrass</name>
    <name type="synonym">Lolium perenne subsp. multiflorum</name>
    <dbReference type="NCBI Taxonomy" id="4521"/>
    <lineage>
        <taxon>Eukaryota</taxon>
        <taxon>Viridiplantae</taxon>
        <taxon>Streptophyta</taxon>
        <taxon>Embryophyta</taxon>
        <taxon>Tracheophyta</taxon>
        <taxon>Spermatophyta</taxon>
        <taxon>Magnoliopsida</taxon>
        <taxon>Liliopsida</taxon>
        <taxon>Poales</taxon>
        <taxon>Poaceae</taxon>
        <taxon>BOP clade</taxon>
        <taxon>Pooideae</taxon>
        <taxon>Poodae</taxon>
        <taxon>Poeae</taxon>
        <taxon>Poeae Chloroplast Group 2 (Poeae type)</taxon>
        <taxon>Loliodinae</taxon>
        <taxon>Loliinae</taxon>
        <taxon>Lolium</taxon>
    </lineage>
</organism>
<name>A0AAD8TEK2_LOLMU</name>
<dbReference type="AlphaFoldDB" id="A0AAD8TEK2"/>
<dbReference type="EMBL" id="JAUUTY010000002">
    <property type="protein sequence ID" value="KAK1681145.1"/>
    <property type="molecule type" value="Genomic_DNA"/>
</dbReference>
<proteinExistence type="predicted"/>
<reference evidence="2" key="1">
    <citation type="submission" date="2023-07" db="EMBL/GenBank/DDBJ databases">
        <title>A chromosome-level genome assembly of Lolium multiflorum.</title>
        <authorList>
            <person name="Chen Y."/>
            <person name="Copetti D."/>
            <person name="Kolliker R."/>
            <person name="Studer B."/>
        </authorList>
    </citation>
    <scope>NUCLEOTIDE SEQUENCE</scope>
    <source>
        <strain evidence="2">02402/16</strain>
        <tissue evidence="2">Leaf</tissue>
    </source>
</reference>
<evidence type="ECO:0000256" key="1">
    <source>
        <dbReference type="SAM" id="MobiDB-lite"/>
    </source>
</evidence>
<keyword evidence="3" id="KW-1185">Reference proteome</keyword>
<accession>A0AAD8TEK2</accession>
<feature type="region of interest" description="Disordered" evidence="1">
    <location>
        <begin position="56"/>
        <end position="88"/>
    </location>
</feature>
<dbReference type="Proteomes" id="UP001231189">
    <property type="component" value="Unassembled WGS sequence"/>
</dbReference>
<evidence type="ECO:0000313" key="2">
    <source>
        <dbReference type="EMBL" id="KAK1681145.1"/>
    </source>
</evidence>
<gene>
    <name evidence="2" type="ORF">QYE76_041993</name>
</gene>